<comment type="subcellular location">
    <subcellularLocation>
        <location evidence="1">Membrane</location>
        <topology evidence="1">Multi-pass membrane protein</topology>
    </subcellularLocation>
</comment>
<feature type="transmembrane region" description="Helical" evidence="6">
    <location>
        <begin position="181"/>
        <end position="200"/>
    </location>
</feature>
<feature type="transmembrane region" description="Helical" evidence="6">
    <location>
        <begin position="297"/>
        <end position="320"/>
    </location>
</feature>
<keyword evidence="2" id="KW-0813">Transport</keyword>
<dbReference type="PANTHER" id="PTHR45649">
    <property type="entry name" value="AMINO-ACID PERMEASE BAT1"/>
    <property type="match status" value="1"/>
</dbReference>
<evidence type="ECO:0000256" key="2">
    <source>
        <dbReference type="ARBA" id="ARBA00022448"/>
    </source>
</evidence>
<dbReference type="InterPro" id="IPR002293">
    <property type="entry name" value="AA/rel_permease1"/>
</dbReference>
<feature type="transmembrane region" description="Helical" evidence="6">
    <location>
        <begin position="147"/>
        <end position="169"/>
    </location>
</feature>
<proteinExistence type="predicted"/>
<evidence type="ECO:0000256" key="3">
    <source>
        <dbReference type="ARBA" id="ARBA00022692"/>
    </source>
</evidence>
<feature type="transmembrane region" description="Helical" evidence="6">
    <location>
        <begin position="206"/>
        <end position="230"/>
    </location>
</feature>
<protein>
    <submittedName>
        <fullName evidence="7">DEKNAAC101726</fullName>
    </submittedName>
</protein>
<organism evidence="7 8">
    <name type="scientific">Brettanomyces naardenensis</name>
    <name type="common">Yeast</name>
    <dbReference type="NCBI Taxonomy" id="13370"/>
    <lineage>
        <taxon>Eukaryota</taxon>
        <taxon>Fungi</taxon>
        <taxon>Dikarya</taxon>
        <taxon>Ascomycota</taxon>
        <taxon>Saccharomycotina</taxon>
        <taxon>Pichiomycetes</taxon>
        <taxon>Pichiales</taxon>
        <taxon>Pichiaceae</taxon>
        <taxon>Brettanomyces</taxon>
    </lineage>
</organism>
<name>A0A448YIU3_BRENA</name>
<feature type="transmembrane region" description="Helical" evidence="6">
    <location>
        <begin position="424"/>
        <end position="443"/>
    </location>
</feature>
<dbReference type="STRING" id="13370.A0A448YIU3"/>
<keyword evidence="5 6" id="KW-0472">Membrane</keyword>
<feature type="transmembrane region" description="Helical" evidence="6">
    <location>
        <begin position="397"/>
        <end position="418"/>
    </location>
</feature>
<feature type="transmembrane region" description="Helical" evidence="6">
    <location>
        <begin position="347"/>
        <end position="376"/>
    </location>
</feature>
<keyword evidence="8" id="KW-1185">Reference proteome</keyword>
<feature type="transmembrane region" description="Helical" evidence="6">
    <location>
        <begin position="495"/>
        <end position="517"/>
    </location>
</feature>
<dbReference type="EMBL" id="CAACVR010000007">
    <property type="protein sequence ID" value="VEU20753.1"/>
    <property type="molecule type" value="Genomic_DNA"/>
</dbReference>
<evidence type="ECO:0000256" key="5">
    <source>
        <dbReference type="ARBA" id="ARBA00023136"/>
    </source>
</evidence>
<evidence type="ECO:0000313" key="7">
    <source>
        <dbReference type="EMBL" id="VEU20753.1"/>
    </source>
</evidence>
<dbReference type="FunFam" id="1.20.1740.10:FF:000046">
    <property type="entry name" value="Amino-acid permease, putative"/>
    <property type="match status" value="1"/>
</dbReference>
<feature type="transmembrane region" description="Helical" evidence="6">
    <location>
        <begin position="464"/>
        <end position="483"/>
    </location>
</feature>
<dbReference type="GO" id="GO:0015101">
    <property type="term" value="F:organic cation transmembrane transporter activity"/>
    <property type="evidence" value="ECO:0007669"/>
    <property type="project" value="UniProtKB-ARBA"/>
</dbReference>
<gene>
    <name evidence="7" type="ORF">BRENAR_LOCUS1488</name>
</gene>
<dbReference type="Pfam" id="PF13520">
    <property type="entry name" value="AA_permease_2"/>
    <property type="match status" value="1"/>
</dbReference>
<feature type="transmembrane region" description="Helical" evidence="6">
    <location>
        <begin position="122"/>
        <end position="141"/>
    </location>
</feature>
<feature type="transmembrane region" description="Helical" evidence="6">
    <location>
        <begin position="90"/>
        <end position="110"/>
    </location>
</feature>
<dbReference type="GO" id="GO:0016020">
    <property type="term" value="C:membrane"/>
    <property type="evidence" value="ECO:0007669"/>
    <property type="project" value="UniProtKB-SubCell"/>
</dbReference>
<keyword evidence="3 6" id="KW-0812">Transmembrane</keyword>
<feature type="transmembrane region" description="Helical" evidence="6">
    <location>
        <begin position="58"/>
        <end position="84"/>
    </location>
</feature>
<evidence type="ECO:0000313" key="8">
    <source>
        <dbReference type="Proteomes" id="UP000290900"/>
    </source>
</evidence>
<dbReference type="PANTHER" id="PTHR45649:SF29">
    <property type="entry name" value="AMINO ACID TRANSPORTER (EUROFUNG)"/>
    <property type="match status" value="1"/>
</dbReference>
<evidence type="ECO:0000256" key="6">
    <source>
        <dbReference type="SAM" id="Phobius"/>
    </source>
</evidence>
<reference evidence="7 8" key="1">
    <citation type="submission" date="2018-12" db="EMBL/GenBank/DDBJ databases">
        <authorList>
            <person name="Tiukova I."/>
            <person name="Dainat J."/>
        </authorList>
    </citation>
    <scope>NUCLEOTIDE SEQUENCE [LARGE SCALE GENOMIC DNA]</scope>
</reference>
<dbReference type="Gene3D" id="1.20.1740.10">
    <property type="entry name" value="Amino acid/polyamine transporter I"/>
    <property type="match status" value="1"/>
</dbReference>
<dbReference type="AlphaFoldDB" id="A0A448YIU3"/>
<dbReference type="PIRSF" id="PIRSF006060">
    <property type="entry name" value="AA_transporter"/>
    <property type="match status" value="1"/>
</dbReference>
<dbReference type="InParanoid" id="A0A448YIU3"/>
<dbReference type="OrthoDB" id="4476201at2759"/>
<evidence type="ECO:0000256" key="1">
    <source>
        <dbReference type="ARBA" id="ARBA00004141"/>
    </source>
</evidence>
<evidence type="ECO:0000256" key="4">
    <source>
        <dbReference type="ARBA" id="ARBA00022989"/>
    </source>
</evidence>
<accession>A0A448YIU3</accession>
<sequence>MTTAVKSNQTVLSVDDIAVQSVISGKDRKILLDHPVDNDEAVILALGYKQEFKREFSLWTIFGVAFSVLGLLPSIASTLFYSLAYAGNAGITWGFALGMLGVIPVALNMAEISSAFPTSGGLYYATAMLSPPKYKALLSWIVGWSNYFYQVTGAPSVAYGCASMILALASVANPNYAYQTWHCYLLSVAITTVCAIISSLPTKWIAYINACSSILNILFLFISWIFMLAGNDREEQGLPKFNSNSFAWGIDNLTDWPDGMAILLSFMAVLWTMCGFDSPFHITEECSNAQTATPKAIVMTATIGGALGFVFQIALAYTIVDIDGAVKDDLGQPYIAYLSQIMTKPRVLAIGSFAAILAFSMTFSCMIAASRVLFSYSRDNCFPLSRYWCKVNKYTRTPVNAVWANWFIGILLLLLMFGGVAVDAIFSVGSIAPFISFTIPTLLRITYARNTFKPGPWNLGKFTYVSGFIGCSFILLMIPISNFPQYKGSDNTADLMNWTCVVYYGSMLLVIAWYFVYAHKIYKGPRSNLAGETIIDGREADSVVEEIVERKDYKEE</sequence>
<dbReference type="Proteomes" id="UP000290900">
    <property type="component" value="Unassembled WGS sequence"/>
</dbReference>
<keyword evidence="4 6" id="KW-1133">Transmembrane helix</keyword>